<sequence>GGAHLDTPVVLAAVGEALRTQLAELCQLDTQALLDQRYAKYRAIGSFQEAQHHMLNGNSAEPLTPLPF</sequence>
<dbReference type="GO" id="GO:0003989">
    <property type="term" value="F:acetyl-CoA carboxylase activity"/>
    <property type="evidence" value="ECO:0007669"/>
    <property type="project" value="InterPro"/>
</dbReference>
<dbReference type="InterPro" id="IPR001095">
    <property type="entry name" value="Acetyl_CoA_COase_a_su"/>
</dbReference>
<evidence type="ECO:0008006" key="3">
    <source>
        <dbReference type="Google" id="ProtNLM"/>
    </source>
</evidence>
<dbReference type="Proteomes" id="UP000050509">
    <property type="component" value="Unassembled WGS sequence"/>
</dbReference>
<accession>A0A0P9D5R2</accession>
<feature type="non-terminal residue" evidence="1">
    <location>
        <position position="1"/>
    </location>
</feature>
<comment type="caution">
    <text evidence="1">The sequence shown here is derived from an EMBL/GenBank/DDBJ whole genome shotgun (WGS) entry which is preliminary data.</text>
</comment>
<dbReference type="EMBL" id="LJCR01001347">
    <property type="protein sequence ID" value="KPV50523.1"/>
    <property type="molecule type" value="Genomic_DNA"/>
</dbReference>
<dbReference type="Pfam" id="PF03255">
    <property type="entry name" value="ACCA"/>
    <property type="match status" value="1"/>
</dbReference>
<dbReference type="AlphaFoldDB" id="A0A0P9D5R2"/>
<gene>
    <name evidence="1" type="ORF">SE17_26465</name>
</gene>
<dbReference type="GO" id="GO:0009317">
    <property type="term" value="C:acetyl-CoA carboxylase complex"/>
    <property type="evidence" value="ECO:0007669"/>
    <property type="project" value="InterPro"/>
</dbReference>
<organism evidence="1 2">
    <name type="scientific">Kouleothrix aurantiaca</name>
    <dbReference type="NCBI Taxonomy" id="186479"/>
    <lineage>
        <taxon>Bacteria</taxon>
        <taxon>Bacillati</taxon>
        <taxon>Chloroflexota</taxon>
        <taxon>Chloroflexia</taxon>
        <taxon>Chloroflexales</taxon>
        <taxon>Roseiflexineae</taxon>
        <taxon>Roseiflexaceae</taxon>
        <taxon>Kouleothrix</taxon>
    </lineage>
</organism>
<name>A0A0P9D5R2_9CHLR</name>
<evidence type="ECO:0000313" key="2">
    <source>
        <dbReference type="Proteomes" id="UP000050509"/>
    </source>
</evidence>
<protein>
    <recommendedName>
        <fullName evidence="3">Acetyl-CoA carboxylase carboxyl transferase subunit alpha</fullName>
    </recommendedName>
</protein>
<reference evidence="1 2" key="1">
    <citation type="submission" date="2015-09" db="EMBL/GenBank/DDBJ databases">
        <title>Draft genome sequence of Kouleothrix aurantiaca JCM 19913.</title>
        <authorList>
            <person name="Hemp J."/>
        </authorList>
    </citation>
    <scope>NUCLEOTIDE SEQUENCE [LARGE SCALE GENOMIC DNA]</scope>
    <source>
        <strain evidence="1 2">COM-B</strain>
    </source>
</reference>
<dbReference type="GO" id="GO:0016743">
    <property type="term" value="F:carboxyl- or carbamoyltransferase activity"/>
    <property type="evidence" value="ECO:0007669"/>
    <property type="project" value="InterPro"/>
</dbReference>
<dbReference type="GO" id="GO:0006633">
    <property type="term" value="P:fatty acid biosynthetic process"/>
    <property type="evidence" value="ECO:0007669"/>
    <property type="project" value="InterPro"/>
</dbReference>
<proteinExistence type="predicted"/>
<keyword evidence="2" id="KW-1185">Reference proteome</keyword>
<evidence type="ECO:0000313" key="1">
    <source>
        <dbReference type="EMBL" id="KPV50523.1"/>
    </source>
</evidence>